<dbReference type="EMBL" id="MG373777">
    <property type="protein sequence ID" value="AVH79629.1"/>
    <property type="molecule type" value="Genomic_DNA"/>
</dbReference>
<dbReference type="Gene3D" id="3.90.1200.10">
    <property type="match status" value="1"/>
</dbReference>
<dbReference type="Pfam" id="PF01636">
    <property type="entry name" value="APH"/>
    <property type="match status" value="1"/>
</dbReference>
<dbReference type="InterPro" id="IPR011009">
    <property type="entry name" value="Kinase-like_dom_sf"/>
</dbReference>
<accession>A0A2P0ZGV0</accession>
<proteinExistence type="predicted"/>
<feature type="domain" description="Aminoglycoside phosphotransferase" evidence="1">
    <location>
        <begin position="199"/>
        <end position="267"/>
    </location>
</feature>
<dbReference type="SUPFAM" id="SSF56112">
    <property type="entry name" value="Protein kinase-like (PK-like)"/>
    <property type="match status" value="1"/>
</dbReference>
<reference evidence="2" key="1">
    <citation type="journal article" date="2018" name="Science">
        <title>Natural noncanonical protein splicing yields products with diverse ?-amino acid residues.</title>
        <authorList>
            <person name="Morinaka B.I."/>
            <person name="Lakis E."/>
            <person name="Verest M."/>
            <person name="Helf M.J."/>
            <person name="Scalvenzi T."/>
            <person name="Vagstad A.L."/>
            <person name="Sims J."/>
            <person name="Sunagawa S."/>
            <person name="Gugger M."/>
            <person name="Piel J."/>
        </authorList>
    </citation>
    <scope>NUCLEOTIDE SEQUENCE</scope>
    <source>
        <strain evidence="2">PCC 9201</strain>
    </source>
</reference>
<dbReference type="InterPro" id="IPR002575">
    <property type="entry name" value="Aminoglycoside_PTrfase"/>
</dbReference>
<protein>
    <recommendedName>
        <fullName evidence="1">Aminoglycoside phosphotransferase domain-containing protein</fullName>
    </recommendedName>
</protein>
<name>A0A2P0ZGV0_9NOSO</name>
<sequence>MKQKLFLNSQNIGNYLVELGFCKFHEQEYLILELIPIETKNFNLLVTLPDGKKLLVKQERYQQQTINSDFWNELKVRELLDDFEDLKFIQSLLPQILHSDKENSIVVFSYLSDYYDLDIFYKKYHDFSIEIASVLGSAIASIHRETFNNQQYREFLLQDSILPEREHLFRSLQALENISPEVFGVFPTEGFKFLALYQRYDSLSQAIADLINAFLPCCFTHNDLKLCNILLQNNWEQKVSKETIRLIDWELSSWGDPAYDLGTLIASYLKIWLNSLVVSKVIKLEQSLKLATVPLEIMQPSIATLLRAYLITFPSILEHRPDFLQRVVQFTGTALISEILSSIKYQKTFGNTGICMLQVAKSLVCRPEASLLTISGMSATNLIQPLSNEFCFN</sequence>
<dbReference type="AlphaFoldDB" id="A0A2P0ZGV0"/>
<evidence type="ECO:0000259" key="1">
    <source>
        <dbReference type="Pfam" id="PF01636"/>
    </source>
</evidence>
<evidence type="ECO:0000313" key="2">
    <source>
        <dbReference type="EMBL" id="AVH79629.1"/>
    </source>
</evidence>
<organism evidence="2">
    <name type="scientific">Nostoc sp. PCC 9201</name>
    <dbReference type="NCBI Taxonomy" id="2099382"/>
    <lineage>
        <taxon>Bacteria</taxon>
        <taxon>Bacillati</taxon>
        <taxon>Cyanobacteriota</taxon>
        <taxon>Cyanophyceae</taxon>
        <taxon>Nostocales</taxon>
        <taxon>Nostocaceae</taxon>
        <taxon>Nostoc</taxon>
    </lineage>
</organism>